<evidence type="ECO:0000256" key="4">
    <source>
        <dbReference type="ARBA" id="ARBA00024746"/>
    </source>
</evidence>
<reference evidence="9" key="1">
    <citation type="submission" date="2016-01" db="EMBL/GenBank/DDBJ databases">
        <title>Draft genome of Chromobacterium sp. F49.</title>
        <authorList>
            <person name="Hong K.W."/>
        </authorList>
    </citation>
    <scope>NUCLEOTIDE SEQUENCE [LARGE SCALE GENOMIC DNA]</scope>
    <source>
        <strain evidence="9">CN10</strain>
    </source>
</reference>
<comment type="caution">
    <text evidence="8">The sequence shown here is derived from an EMBL/GenBank/DDBJ whole genome shotgun (WGS) entry which is preliminary data.</text>
</comment>
<keyword evidence="3 5" id="KW-1005">Bacterial flagellum biogenesis</keyword>
<accession>A0A165F708</accession>
<dbReference type="STRING" id="1452487.AVW16_00795"/>
<sequence length="225" mass="23198">MTVANTLLNGRSGANATTQVSANGQSQAGVPDMFMTLLMAQIKNQSPLDPADPSQFVNQLVQMNQMQSSLEMLAELKGNALMLRELQGLALGGQVGGTALVATDVARLDGSTVEGRVTLSGEEGRVALRLTGADGQVTLVELGAQPAGELAFRFKPSEHGLAPGVYQIAVETASKSVPPLELAATIQGVRLPVQGGEPVLTLSGLGDFPASSVSRLLGHTPSSRA</sequence>
<protein>
    <recommendedName>
        <fullName evidence="2 5">Basal-body rod modification protein FlgD</fullName>
    </recommendedName>
</protein>
<evidence type="ECO:0000256" key="5">
    <source>
        <dbReference type="RuleBase" id="RU362076"/>
    </source>
</evidence>
<dbReference type="Pfam" id="PF13860">
    <property type="entry name" value="FlgD_ig"/>
    <property type="match status" value="1"/>
</dbReference>
<dbReference type="InterPro" id="IPR005648">
    <property type="entry name" value="FlgD"/>
</dbReference>
<feature type="region of interest" description="Disordered" evidence="6">
    <location>
        <begin position="1"/>
        <end position="24"/>
    </location>
</feature>
<dbReference type="Gene3D" id="2.60.40.4070">
    <property type="match status" value="1"/>
</dbReference>
<proteinExistence type="inferred from homology"/>
<evidence type="ECO:0000259" key="7">
    <source>
        <dbReference type="Pfam" id="PF13860"/>
    </source>
</evidence>
<evidence type="ECO:0000256" key="3">
    <source>
        <dbReference type="ARBA" id="ARBA00022795"/>
    </source>
</evidence>
<dbReference type="AlphaFoldDB" id="A0A165F708"/>
<keyword evidence="8" id="KW-0969">Cilium</keyword>
<dbReference type="Pfam" id="PF03963">
    <property type="entry name" value="FlgD"/>
    <property type="match status" value="1"/>
</dbReference>
<organism evidence="8 9">
    <name type="scientific">Crenobacter luteus</name>
    <dbReference type="NCBI Taxonomy" id="1452487"/>
    <lineage>
        <taxon>Bacteria</taxon>
        <taxon>Pseudomonadati</taxon>
        <taxon>Pseudomonadota</taxon>
        <taxon>Betaproteobacteria</taxon>
        <taxon>Neisseriales</taxon>
        <taxon>Neisseriaceae</taxon>
        <taxon>Crenobacter</taxon>
    </lineage>
</organism>
<keyword evidence="8" id="KW-0966">Cell projection</keyword>
<evidence type="ECO:0000313" key="8">
    <source>
        <dbReference type="EMBL" id="KZE31755.1"/>
    </source>
</evidence>
<evidence type="ECO:0000256" key="2">
    <source>
        <dbReference type="ARBA" id="ARBA00016013"/>
    </source>
</evidence>
<keyword evidence="8" id="KW-0282">Flagellum</keyword>
<feature type="domain" description="FlgD/Vpr Ig-like" evidence="7">
    <location>
        <begin position="109"/>
        <end position="175"/>
    </location>
</feature>
<dbReference type="EMBL" id="LQQU01000023">
    <property type="protein sequence ID" value="KZE31755.1"/>
    <property type="molecule type" value="Genomic_DNA"/>
</dbReference>
<dbReference type="RefSeq" id="WP_066612545.1">
    <property type="nucleotide sequence ID" value="NZ_LQQU01000023.1"/>
</dbReference>
<comment type="similarity">
    <text evidence="1 5">Belongs to the FlgD family.</text>
</comment>
<dbReference type="Proteomes" id="UP000076625">
    <property type="component" value="Unassembled WGS sequence"/>
</dbReference>
<evidence type="ECO:0000256" key="1">
    <source>
        <dbReference type="ARBA" id="ARBA00010577"/>
    </source>
</evidence>
<keyword evidence="9" id="KW-1185">Reference proteome</keyword>
<dbReference type="OrthoDB" id="9785233at2"/>
<name>A0A165F708_9NEIS</name>
<evidence type="ECO:0000256" key="6">
    <source>
        <dbReference type="SAM" id="MobiDB-lite"/>
    </source>
</evidence>
<dbReference type="GO" id="GO:0044781">
    <property type="term" value="P:bacterial-type flagellum organization"/>
    <property type="evidence" value="ECO:0007669"/>
    <property type="project" value="UniProtKB-UniRule"/>
</dbReference>
<dbReference type="InterPro" id="IPR025965">
    <property type="entry name" value="FlgD/Vpr_Ig-like"/>
</dbReference>
<evidence type="ECO:0000313" key="9">
    <source>
        <dbReference type="Proteomes" id="UP000076625"/>
    </source>
</evidence>
<gene>
    <name evidence="8" type="ORF">AVW16_00795</name>
</gene>
<dbReference type="Gene3D" id="2.30.30.910">
    <property type="match status" value="1"/>
</dbReference>
<comment type="function">
    <text evidence="4 5">Required for flagellar hook formation. May act as a scaffolding protein.</text>
</comment>